<gene>
    <name evidence="2" type="ORF">ENX73_05320</name>
</gene>
<evidence type="ECO:0000256" key="1">
    <source>
        <dbReference type="SAM" id="MobiDB-lite"/>
    </source>
</evidence>
<keyword evidence="2" id="KW-0966">Cell projection</keyword>
<dbReference type="PANTHER" id="PTHR37166">
    <property type="entry name" value="PROTEIN FLAG"/>
    <property type="match status" value="1"/>
</dbReference>
<keyword evidence="2" id="KW-0969">Cilium</keyword>
<feature type="compositionally biased region" description="Basic and acidic residues" evidence="1">
    <location>
        <begin position="36"/>
        <end position="59"/>
    </location>
</feature>
<feature type="region of interest" description="Disordered" evidence="1">
    <location>
        <begin position="31"/>
        <end position="59"/>
    </location>
</feature>
<dbReference type="Pfam" id="PF03646">
    <property type="entry name" value="FlaG"/>
    <property type="match status" value="1"/>
</dbReference>
<dbReference type="InterPro" id="IPR005186">
    <property type="entry name" value="FlaG"/>
</dbReference>
<dbReference type="InterPro" id="IPR035924">
    <property type="entry name" value="FlaG-like_sf"/>
</dbReference>
<reference evidence="2" key="1">
    <citation type="journal article" date="2020" name="mSystems">
        <title>Genome- and Community-Level Interaction Insights into Carbon Utilization and Element Cycling Functions of Hydrothermarchaeota in Hydrothermal Sediment.</title>
        <authorList>
            <person name="Zhou Z."/>
            <person name="Liu Y."/>
            <person name="Xu W."/>
            <person name="Pan J."/>
            <person name="Luo Z.H."/>
            <person name="Li M."/>
        </authorList>
    </citation>
    <scope>NUCLEOTIDE SEQUENCE [LARGE SCALE GENOMIC DNA]</scope>
    <source>
        <strain evidence="2">SpSt-966</strain>
    </source>
</reference>
<sequence>MPIMLGGGMKMANEINGVKSTDVMNYSVGKSSGTDIVKDDKNAQSVQKSDENKANSKNSDQLKDLAKKLSDFQKIVNVSFQYEILKNPNMIVIKMIDDNDGEVIKQIPPEAAVKLAKAIDELLGVFVDKHV</sequence>
<name>A0A7V3VTA8_9BACT</name>
<keyword evidence="2" id="KW-0282">Flagellum</keyword>
<comment type="caution">
    <text evidence="2">The sequence shown here is derived from an EMBL/GenBank/DDBJ whole genome shotgun (WGS) entry which is preliminary data.</text>
</comment>
<organism evidence="2">
    <name type="scientific">Mesoaciditoga lauensis</name>
    <dbReference type="NCBI Taxonomy" id="1495039"/>
    <lineage>
        <taxon>Bacteria</taxon>
        <taxon>Thermotogati</taxon>
        <taxon>Thermotogota</taxon>
        <taxon>Thermotogae</taxon>
        <taxon>Mesoaciditogales</taxon>
        <taxon>Mesoaciditogaceae</taxon>
        <taxon>Mesoaciditoga</taxon>
    </lineage>
</organism>
<proteinExistence type="predicted"/>
<evidence type="ECO:0000313" key="2">
    <source>
        <dbReference type="EMBL" id="HGE75525.1"/>
    </source>
</evidence>
<dbReference type="Gene3D" id="3.30.160.170">
    <property type="entry name" value="FlaG-like"/>
    <property type="match status" value="1"/>
</dbReference>
<protein>
    <submittedName>
        <fullName evidence="2">Flagellar protein FlaG</fullName>
    </submittedName>
</protein>
<dbReference type="SUPFAM" id="SSF160214">
    <property type="entry name" value="FlaG-like"/>
    <property type="match status" value="1"/>
</dbReference>
<dbReference type="EMBL" id="DTPE01000209">
    <property type="protein sequence ID" value="HGE75525.1"/>
    <property type="molecule type" value="Genomic_DNA"/>
</dbReference>
<dbReference type="AlphaFoldDB" id="A0A7V3VTA8"/>
<accession>A0A7V3VTA8</accession>
<dbReference type="PANTHER" id="PTHR37166:SF1">
    <property type="entry name" value="PROTEIN FLAG"/>
    <property type="match status" value="1"/>
</dbReference>